<protein>
    <submittedName>
        <fullName evidence="1">Uncharacterized protein</fullName>
    </submittedName>
</protein>
<proteinExistence type="predicted"/>
<dbReference type="Proteomes" id="UP000250235">
    <property type="component" value="Unassembled WGS sequence"/>
</dbReference>
<accession>A0A2Z6ZT85</accession>
<dbReference type="AlphaFoldDB" id="A0A2Z6ZT85"/>
<evidence type="ECO:0000313" key="1">
    <source>
        <dbReference type="EMBL" id="KZT76415.1"/>
    </source>
</evidence>
<sequence length="80" mass="8524">MVDIGWPMLRRPAVRTIGARRRWSAELVAAACAPCGACDFVDGGRRPAAAPAMLRRVCCDVVTVGLISSRVWFGPVPGCP</sequence>
<evidence type="ECO:0000313" key="2">
    <source>
        <dbReference type="Proteomes" id="UP000250235"/>
    </source>
</evidence>
<keyword evidence="2" id="KW-1185">Reference proteome</keyword>
<dbReference type="EMBL" id="KV123985">
    <property type="protein sequence ID" value="KZT76415.1"/>
    <property type="molecule type" value="Genomic_DNA"/>
</dbReference>
<reference evidence="1 2" key="1">
    <citation type="journal article" date="2015" name="Proc. Natl. Acad. Sci. U.S.A.">
        <title>The resurrection genome of Boea hygrometrica: A blueprint for survival of dehydration.</title>
        <authorList>
            <person name="Xiao L."/>
            <person name="Yang G."/>
            <person name="Zhang L."/>
            <person name="Yang X."/>
            <person name="Zhao S."/>
            <person name="Ji Z."/>
            <person name="Zhou Q."/>
            <person name="Hu M."/>
            <person name="Wang Y."/>
            <person name="Chen M."/>
            <person name="Xu Y."/>
            <person name="Jin H."/>
            <person name="Xiao X."/>
            <person name="Hu G."/>
            <person name="Bao F."/>
            <person name="Hu Y."/>
            <person name="Wan P."/>
            <person name="Li L."/>
            <person name="Deng X."/>
            <person name="Kuang T."/>
            <person name="Xiang C."/>
            <person name="Zhu J.K."/>
            <person name="Oliver M.J."/>
            <person name="He Y."/>
        </authorList>
    </citation>
    <scope>NUCLEOTIDE SEQUENCE [LARGE SCALE GENOMIC DNA]</scope>
    <source>
        <strain evidence="2">cv. XS01</strain>
    </source>
</reference>
<name>A0A2Z6ZT85_9LAMI</name>
<gene>
    <name evidence="1" type="ORF">F511_46560</name>
</gene>
<organism evidence="1 2">
    <name type="scientific">Dorcoceras hygrometricum</name>
    <dbReference type="NCBI Taxonomy" id="472368"/>
    <lineage>
        <taxon>Eukaryota</taxon>
        <taxon>Viridiplantae</taxon>
        <taxon>Streptophyta</taxon>
        <taxon>Embryophyta</taxon>
        <taxon>Tracheophyta</taxon>
        <taxon>Spermatophyta</taxon>
        <taxon>Magnoliopsida</taxon>
        <taxon>eudicotyledons</taxon>
        <taxon>Gunneridae</taxon>
        <taxon>Pentapetalae</taxon>
        <taxon>asterids</taxon>
        <taxon>lamiids</taxon>
        <taxon>Lamiales</taxon>
        <taxon>Gesneriaceae</taxon>
        <taxon>Didymocarpoideae</taxon>
        <taxon>Trichosporeae</taxon>
        <taxon>Loxocarpinae</taxon>
        <taxon>Dorcoceras</taxon>
    </lineage>
</organism>